<dbReference type="InterPro" id="IPR036397">
    <property type="entry name" value="RNaseH_sf"/>
</dbReference>
<dbReference type="AlphaFoldDB" id="A0A4Y2RTF0"/>
<dbReference type="Gene3D" id="3.30.420.10">
    <property type="entry name" value="Ribonuclease H-like superfamily/Ribonuclease H"/>
    <property type="match status" value="1"/>
</dbReference>
<evidence type="ECO:0000313" key="1">
    <source>
        <dbReference type="EMBL" id="GBN78549.1"/>
    </source>
</evidence>
<name>A0A4Y2RTF0_ARAVE</name>
<sequence length="140" mass="15581">MTKYEGKSLTPQFHLHKILWVAVSSTVGLHVERRHHLQSVCLQDVVLEDQTDKNMLGAKSGWSVLQHPPYRPDLSLFGLLKQHLGGKHFADDDDGLLSKAIRKASGCRTFICFKSVFLPTEDFPKSTADQVSPSPPLNCG</sequence>
<dbReference type="EMBL" id="BGPR01018218">
    <property type="protein sequence ID" value="GBN78549.1"/>
    <property type="molecule type" value="Genomic_DNA"/>
</dbReference>
<protein>
    <recommendedName>
        <fullName evidence="3">Histone-lysine N-methyltransferase SETMAR</fullName>
    </recommendedName>
</protein>
<reference evidence="1 2" key="1">
    <citation type="journal article" date="2019" name="Sci. Rep.">
        <title>Orb-weaving spider Araneus ventricosus genome elucidates the spidroin gene catalogue.</title>
        <authorList>
            <person name="Kono N."/>
            <person name="Nakamura H."/>
            <person name="Ohtoshi R."/>
            <person name="Moran D.A.P."/>
            <person name="Shinohara A."/>
            <person name="Yoshida Y."/>
            <person name="Fujiwara M."/>
            <person name="Mori M."/>
            <person name="Tomita M."/>
            <person name="Arakawa K."/>
        </authorList>
    </citation>
    <scope>NUCLEOTIDE SEQUENCE [LARGE SCALE GENOMIC DNA]</scope>
</reference>
<dbReference type="OrthoDB" id="6470724at2759"/>
<comment type="caution">
    <text evidence="1">The sequence shown here is derived from an EMBL/GenBank/DDBJ whole genome shotgun (WGS) entry which is preliminary data.</text>
</comment>
<dbReference type="GO" id="GO:0003676">
    <property type="term" value="F:nucleic acid binding"/>
    <property type="evidence" value="ECO:0007669"/>
    <property type="project" value="InterPro"/>
</dbReference>
<evidence type="ECO:0000313" key="2">
    <source>
        <dbReference type="Proteomes" id="UP000499080"/>
    </source>
</evidence>
<organism evidence="1 2">
    <name type="scientific">Araneus ventricosus</name>
    <name type="common">Orbweaver spider</name>
    <name type="synonym">Epeira ventricosa</name>
    <dbReference type="NCBI Taxonomy" id="182803"/>
    <lineage>
        <taxon>Eukaryota</taxon>
        <taxon>Metazoa</taxon>
        <taxon>Ecdysozoa</taxon>
        <taxon>Arthropoda</taxon>
        <taxon>Chelicerata</taxon>
        <taxon>Arachnida</taxon>
        <taxon>Araneae</taxon>
        <taxon>Araneomorphae</taxon>
        <taxon>Entelegynae</taxon>
        <taxon>Araneoidea</taxon>
        <taxon>Araneidae</taxon>
        <taxon>Araneus</taxon>
    </lineage>
</organism>
<evidence type="ECO:0008006" key="3">
    <source>
        <dbReference type="Google" id="ProtNLM"/>
    </source>
</evidence>
<proteinExistence type="predicted"/>
<dbReference type="Proteomes" id="UP000499080">
    <property type="component" value="Unassembled WGS sequence"/>
</dbReference>
<accession>A0A4Y2RTF0</accession>
<gene>
    <name evidence="1" type="ORF">AVEN_261591_1</name>
</gene>
<keyword evidence="2" id="KW-1185">Reference proteome</keyword>